<feature type="domain" description="Exocyst complex subunit Exo70 C-terminal" evidence="4">
    <location>
        <begin position="504"/>
        <end position="636"/>
    </location>
</feature>
<evidence type="ECO:0000256" key="1">
    <source>
        <dbReference type="ARBA" id="ARBA00006756"/>
    </source>
</evidence>
<dbReference type="SUPFAM" id="SSF74788">
    <property type="entry name" value="Cullin repeat-like"/>
    <property type="match status" value="2"/>
</dbReference>
<keyword evidence="3" id="KW-0653">Protein transport</keyword>
<comment type="caution">
    <text evidence="5">The sequence shown here is derived from an EMBL/GenBank/DDBJ whole genome shotgun (WGS) entry which is preliminary data.</text>
</comment>
<dbReference type="Proteomes" id="UP000215914">
    <property type="component" value="Unassembled WGS sequence"/>
</dbReference>
<evidence type="ECO:0000313" key="5">
    <source>
        <dbReference type="EMBL" id="KAF5787961.1"/>
    </source>
</evidence>
<protein>
    <recommendedName>
        <fullName evidence="3">Exocyst subunit Exo70 family protein</fullName>
    </recommendedName>
</protein>
<dbReference type="InterPro" id="IPR016159">
    <property type="entry name" value="Cullin_repeat-like_dom_sf"/>
</dbReference>
<dbReference type="AlphaFoldDB" id="A0A9K3I0Q6"/>
<dbReference type="Gene3D" id="1.20.1280.170">
    <property type="entry name" value="Exocyst complex component Exo70"/>
    <property type="match status" value="2"/>
</dbReference>
<organism evidence="5 6">
    <name type="scientific">Helianthus annuus</name>
    <name type="common">Common sunflower</name>
    <dbReference type="NCBI Taxonomy" id="4232"/>
    <lineage>
        <taxon>Eukaryota</taxon>
        <taxon>Viridiplantae</taxon>
        <taxon>Streptophyta</taxon>
        <taxon>Embryophyta</taxon>
        <taxon>Tracheophyta</taxon>
        <taxon>Spermatophyta</taxon>
        <taxon>Magnoliopsida</taxon>
        <taxon>eudicotyledons</taxon>
        <taxon>Gunneridae</taxon>
        <taxon>Pentapetalae</taxon>
        <taxon>asterids</taxon>
        <taxon>campanulids</taxon>
        <taxon>Asterales</taxon>
        <taxon>Asteraceae</taxon>
        <taxon>Asteroideae</taxon>
        <taxon>Heliantheae alliance</taxon>
        <taxon>Heliantheae</taxon>
        <taxon>Helianthus</taxon>
    </lineage>
</organism>
<dbReference type="GO" id="GO:0000145">
    <property type="term" value="C:exocyst"/>
    <property type="evidence" value="ECO:0000318"/>
    <property type="project" value="GO_Central"/>
</dbReference>
<keyword evidence="3" id="KW-0268">Exocytosis</keyword>
<evidence type="ECO:0000313" key="6">
    <source>
        <dbReference type="Proteomes" id="UP000215914"/>
    </source>
</evidence>
<dbReference type="Gramene" id="mRNA:HanXRQr2_Chr10g0458731">
    <property type="protein sequence ID" value="mRNA:HanXRQr2_Chr10g0458731"/>
    <property type="gene ID" value="HanXRQr2_Chr10g0458731"/>
</dbReference>
<dbReference type="Pfam" id="PF03081">
    <property type="entry name" value="Exo70_C"/>
    <property type="match status" value="2"/>
</dbReference>
<name>A0A9K3I0Q6_HELAN</name>
<reference evidence="5" key="1">
    <citation type="journal article" date="2017" name="Nature">
        <title>The sunflower genome provides insights into oil metabolism, flowering and Asterid evolution.</title>
        <authorList>
            <person name="Badouin H."/>
            <person name="Gouzy J."/>
            <person name="Grassa C.J."/>
            <person name="Murat F."/>
            <person name="Staton S.E."/>
            <person name="Cottret L."/>
            <person name="Lelandais-Briere C."/>
            <person name="Owens G.L."/>
            <person name="Carrere S."/>
            <person name="Mayjonade B."/>
            <person name="Legrand L."/>
            <person name="Gill N."/>
            <person name="Kane N.C."/>
            <person name="Bowers J.E."/>
            <person name="Hubner S."/>
            <person name="Bellec A."/>
            <person name="Berard A."/>
            <person name="Berges H."/>
            <person name="Blanchet N."/>
            <person name="Boniface M.C."/>
            <person name="Brunel D."/>
            <person name="Catrice O."/>
            <person name="Chaidir N."/>
            <person name="Claudel C."/>
            <person name="Donnadieu C."/>
            <person name="Faraut T."/>
            <person name="Fievet G."/>
            <person name="Helmstetter N."/>
            <person name="King M."/>
            <person name="Knapp S.J."/>
            <person name="Lai Z."/>
            <person name="Le Paslier M.C."/>
            <person name="Lippi Y."/>
            <person name="Lorenzon L."/>
            <person name="Mandel J.R."/>
            <person name="Marage G."/>
            <person name="Marchand G."/>
            <person name="Marquand E."/>
            <person name="Bret-Mestries E."/>
            <person name="Morien E."/>
            <person name="Nambeesan S."/>
            <person name="Nguyen T."/>
            <person name="Pegot-Espagnet P."/>
            <person name="Pouilly N."/>
            <person name="Raftis F."/>
            <person name="Sallet E."/>
            <person name="Schiex T."/>
            <person name="Thomas J."/>
            <person name="Vandecasteele C."/>
            <person name="Vares D."/>
            <person name="Vear F."/>
            <person name="Vautrin S."/>
            <person name="Crespi M."/>
            <person name="Mangin B."/>
            <person name="Burke J.M."/>
            <person name="Salse J."/>
            <person name="Munos S."/>
            <person name="Vincourt P."/>
            <person name="Rieseberg L.H."/>
            <person name="Langlade N.B."/>
        </authorList>
    </citation>
    <scope>NUCLEOTIDE SEQUENCE</scope>
    <source>
        <tissue evidence="5">Leaves</tissue>
    </source>
</reference>
<dbReference type="GO" id="GO:0015031">
    <property type="term" value="P:protein transport"/>
    <property type="evidence" value="ECO:0007669"/>
    <property type="project" value="UniProtKB-KW"/>
</dbReference>
<keyword evidence="6" id="KW-1185">Reference proteome</keyword>
<evidence type="ECO:0000259" key="4">
    <source>
        <dbReference type="Pfam" id="PF03081"/>
    </source>
</evidence>
<reference evidence="5" key="2">
    <citation type="submission" date="2020-06" db="EMBL/GenBank/DDBJ databases">
        <title>Helianthus annuus Genome sequencing and assembly Release 2.</title>
        <authorList>
            <person name="Gouzy J."/>
            <person name="Langlade N."/>
            <person name="Munos S."/>
        </authorList>
    </citation>
    <scope>NUCLEOTIDE SEQUENCE</scope>
    <source>
        <tissue evidence="5">Leaves</tissue>
    </source>
</reference>
<dbReference type="EMBL" id="MNCJ02000325">
    <property type="protein sequence ID" value="KAF5787961.1"/>
    <property type="molecule type" value="Genomic_DNA"/>
</dbReference>
<sequence length="642" mass="74028">MTTDSATAIIHRWRSTTDHNLFIFHNHREQIAPFLQAVDEIQRTIDFTASEDERKHAKSVIQIAVSRLTDEFRNILKVNAKSTSSLNPNSHTDSTTMTDSASSNYQVYEDDYINHNKLSTDAVNDLRTIVVRMNSSGFVNECLKVYVSERKKVIGACLQHLNVEKLSKSSCRSLEWGVLEVRIRIWIKAVKVCFKYYFENEKRLCEQVFCDLGDETVGSCLVDTITEYTVQLLDTAEALSSIRPASERLFKMLDVHDTLSDLIPSINGLFRSELSEFIRTKAKNEVLPKLGDKANEILLRFENDLVNEQSPVVHAEPIHRLSKYVMHYVYKLCDHKQSLMRLSLPDPPSMEAAGTISGSFSLHVVWIIMRLLSNLEAKSKLGKDTAAGRFFAMNNFHYIIQKIQARPELLEIVADDNFNKLIDKFEQARLDYLKLTFDVVSRNLSDKGLSRIKILPFRVAKLADRLKRFNYEFEKLEKELGKVVVPDFGLVLELRKLIVEMVNIQACPELLEIVADDNLNKLNAKFQKARFDYLKLTFDVVLRNLRDEGVNKIKILSFRVVKLKDRLKRFNYEFEKHEKELGKVVVPDFGLVLELRKLIVEMVVTAYASFLVHTKKVARLETYVKYSVEEIESAIQGFYDCR</sequence>
<evidence type="ECO:0000256" key="3">
    <source>
        <dbReference type="RuleBase" id="RU365026"/>
    </source>
</evidence>
<dbReference type="GO" id="GO:0006887">
    <property type="term" value="P:exocytosis"/>
    <property type="evidence" value="ECO:0000318"/>
    <property type="project" value="GO_Central"/>
</dbReference>
<comment type="similarity">
    <text evidence="1 3">Belongs to the EXO70 family.</text>
</comment>
<gene>
    <name evidence="5" type="ORF">HanXRQr2_Chr10g0458731</name>
</gene>
<dbReference type="PANTHER" id="PTHR12542:SF181">
    <property type="entry name" value="EXOCYST SUBUNIT EXO70 FAMILY PROTEIN"/>
    <property type="match status" value="1"/>
</dbReference>
<accession>A0A9K3I0Q6</accession>
<dbReference type="GO" id="GO:0005546">
    <property type="term" value="F:phosphatidylinositol-4,5-bisphosphate binding"/>
    <property type="evidence" value="ECO:0007669"/>
    <property type="project" value="InterPro"/>
</dbReference>
<dbReference type="PANTHER" id="PTHR12542">
    <property type="entry name" value="EXOCYST COMPLEX PROTEIN EXO70"/>
    <property type="match status" value="1"/>
</dbReference>
<dbReference type="Pfam" id="PF20669">
    <property type="entry name" value="Exo70_N"/>
    <property type="match status" value="1"/>
</dbReference>
<evidence type="ECO:0000256" key="2">
    <source>
        <dbReference type="ARBA" id="ARBA00022448"/>
    </source>
</evidence>
<feature type="domain" description="Exocyst complex subunit Exo70 C-terminal" evidence="4">
    <location>
        <begin position="186"/>
        <end position="502"/>
    </location>
</feature>
<proteinExistence type="inferred from homology"/>
<dbReference type="InterPro" id="IPR004140">
    <property type="entry name" value="Exo70"/>
</dbReference>
<comment type="function">
    <text evidence="3">Component of the exocyst complex.</text>
</comment>
<keyword evidence="2 3" id="KW-0813">Transport</keyword>
<dbReference type="InterPro" id="IPR046364">
    <property type="entry name" value="Exo70_C"/>
</dbReference>